<sequence>MRIAFAVIAAVVLAGCANGTLSKRYTQSNNQYANYTPAQLQALYDQHKNYCWAVARNQAPMPSIANGMTTSTTNGYVGNTPFSGNTTTSNQMAKNVEIGWKSAQAAGDQKAIKEHCMGQLGWVFSHYERR</sequence>
<proteinExistence type="predicted"/>
<dbReference type="RefSeq" id="WP_136854514.1">
    <property type="nucleotide sequence ID" value="NZ_SWCI01000018.1"/>
</dbReference>
<protein>
    <recommendedName>
        <fullName evidence="4">Lipoprotein</fullName>
    </recommendedName>
</protein>
<feature type="chain" id="PRO_5020347283" description="Lipoprotein" evidence="1">
    <location>
        <begin position="20"/>
        <end position="130"/>
    </location>
</feature>
<dbReference type="EMBL" id="SWCI01000018">
    <property type="protein sequence ID" value="TKB46781.1"/>
    <property type="molecule type" value="Genomic_DNA"/>
</dbReference>
<dbReference type="PROSITE" id="PS51257">
    <property type="entry name" value="PROKAR_LIPOPROTEIN"/>
    <property type="match status" value="1"/>
</dbReference>
<keyword evidence="3" id="KW-1185">Reference proteome</keyword>
<evidence type="ECO:0000313" key="3">
    <source>
        <dbReference type="Proteomes" id="UP000305674"/>
    </source>
</evidence>
<organism evidence="2 3">
    <name type="scientific">Ferrimonas sediminicola</name>
    <dbReference type="NCBI Taxonomy" id="2569538"/>
    <lineage>
        <taxon>Bacteria</taxon>
        <taxon>Pseudomonadati</taxon>
        <taxon>Pseudomonadota</taxon>
        <taxon>Gammaproteobacteria</taxon>
        <taxon>Alteromonadales</taxon>
        <taxon>Ferrimonadaceae</taxon>
        <taxon>Ferrimonas</taxon>
    </lineage>
</organism>
<keyword evidence="1" id="KW-0732">Signal</keyword>
<dbReference type="AlphaFoldDB" id="A0A4U1B8E7"/>
<evidence type="ECO:0000313" key="2">
    <source>
        <dbReference type="EMBL" id="TKB46781.1"/>
    </source>
</evidence>
<dbReference type="Proteomes" id="UP000305674">
    <property type="component" value="Unassembled WGS sequence"/>
</dbReference>
<name>A0A4U1B8E7_9GAMM</name>
<gene>
    <name evidence="2" type="ORF">FCL40_17140</name>
</gene>
<reference evidence="2 3" key="1">
    <citation type="submission" date="2019-04" db="EMBL/GenBank/DDBJ databases">
        <authorList>
            <person name="Hwang J.C."/>
        </authorList>
    </citation>
    <scope>NUCLEOTIDE SEQUENCE [LARGE SCALE GENOMIC DNA]</scope>
    <source>
        <strain evidence="2 3">IMCC35001</strain>
    </source>
</reference>
<evidence type="ECO:0008006" key="4">
    <source>
        <dbReference type="Google" id="ProtNLM"/>
    </source>
</evidence>
<evidence type="ECO:0000256" key="1">
    <source>
        <dbReference type="SAM" id="SignalP"/>
    </source>
</evidence>
<feature type="signal peptide" evidence="1">
    <location>
        <begin position="1"/>
        <end position="19"/>
    </location>
</feature>
<comment type="caution">
    <text evidence="2">The sequence shown here is derived from an EMBL/GenBank/DDBJ whole genome shotgun (WGS) entry which is preliminary data.</text>
</comment>
<accession>A0A4U1B8E7</accession>